<evidence type="ECO:0000313" key="1">
    <source>
        <dbReference type="EMBL" id="KAF2244130.1"/>
    </source>
</evidence>
<gene>
    <name evidence="1" type="ORF">BU26DRAFT_522839</name>
</gene>
<evidence type="ECO:0000313" key="2">
    <source>
        <dbReference type="Proteomes" id="UP000800094"/>
    </source>
</evidence>
<name>A0A6A6I3H0_9PLEO</name>
<sequence>MPYVWDTFDTYQLRQADLESYLRTKFGPWDFYIRVCGPKDLCPVPMAETLLCR</sequence>
<dbReference type="Proteomes" id="UP000800094">
    <property type="component" value="Unassembled WGS sequence"/>
</dbReference>
<keyword evidence="2" id="KW-1185">Reference proteome</keyword>
<dbReference type="AlphaFoldDB" id="A0A6A6I3H0"/>
<organism evidence="1 2">
    <name type="scientific">Trematosphaeria pertusa</name>
    <dbReference type="NCBI Taxonomy" id="390896"/>
    <lineage>
        <taxon>Eukaryota</taxon>
        <taxon>Fungi</taxon>
        <taxon>Dikarya</taxon>
        <taxon>Ascomycota</taxon>
        <taxon>Pezizomycotina</taxon>
        <taxon>Dothideomycetes</taxon>
        <taxon>Pleosporomycetidae</taxon>
        <taxon>Pleosporales</taxon>
        <taxon>Massarineae</taxon>
        <taxon>Trematosphaeriaceae</taxon>
        <taxon>Trematosphaeria</taxon>
    </lineage>
</organism>
<dbReference type="RefSeq" id="XP_033679134.1">
    <property type="nucleotide sequence ID" value="XM_033829882.1"/>
</dbReference>
<proteinExistence type="predicted"/>
<protein>
    <submittedName>
        <fullName evidence="1">Uncharacterized protein</fullName>
    </submittedName>
</protein>
<reference evidence="1" key="1">
    <citation type="journal article" date="2020" name="Stud. Mycol.">
        <title>101 Dothideomycetes genomes: a test case for predicting lifestyles and emergence of pathogens.</title>
        <authorList>
            <person name="Haridas S."/>
            <person name="Albert R."/>
            <person name="Binder M."/>
            <person name="Bloem J."/>
            <person name="Labutti K."/>
            <person name="Salamov A."/>
            <person name="Andreopoulos B."/>
            <person name="Baker S."/>
            <person name="Barry K."/>
            <person name="Bills G."/>
            <person name="Bluhm B."/>
            <person name="Cannon C."/>
            <person name="Castanera R."/>
            <person name="Culley D."/>
            <person name="Daum C."/>
            <person name="Ezra D."/>
            <person name="Gonzalez J."/>
            <person name="Henrissat B."/>
            <person name="Kuo A."/>
            <person name="Liang C."/>
            <person name="Lipzen A."/>
            <person name="Lutzoni F."/>
            <person name="Magnuson J."/>
            <person name="Mondo S."/>
            <person name="Nolan M."/>
            <person name="Ohm R."/>
            <person name="Pangilinan J."/>
            <person name="Park H.-J."/>
            <person name="Ramirez L."/>
            <person name="Alfaro M."/>
            <person name="Sun H."/>
            <person name="Tritt A."/>
            <person name="Yoshinaga Y."/>
            <person name="Zwiers L.-H."/>
            <person name="Turgeon B."/>
            <person name="Goodwin S."/>
            <person name="Spatafora J."/>
            <person name="Crous P."/>
            <person name="Grigoriev I."/>
        </authorList>
    </citation>
    <scope>NUCLEOTIDE SEQUENCE</scope>
    <source>
        <strain evidence="1">CBS 122368</strain>
    </source>
</reference>
<dbReference type="EMBL" id="ML987203">
    <property type="protein sequence ID" value="KAF2244130.1"/>
    <property type="molecule type" value="Genomic_DNA"/>
</dbReference>
<dbReference type="GeneID" id="54583212"/>
<accession>A0A6A6I3H0</accession>
<dbReference type="OrthoDB" id="3931922at2759"/>